<dbReference type="EMBL" id="AAOW01000015">
    <property type="protein sequence ID" value="EAR60620.1"/>
    <property type="molecule type" value="Genomic_DNA"/>
</dbReference>
<dbReference type="GO" id="GO:0033748">
    <property type="term" value="F:hydrogenase (acceptor) activity"/>
    <property type="evidence" value="ECO:0007669"/>
    <property type="project" value="UniProtKB-EC"/>
</dbReference>
<keyword evidence="13 15" id="KW-0003">3Fe-4S</keyword>
<dbReference type="InterPro" id="IPR006137">
    <property type="entry name" value="NADH_UbQ_OxRdtase-like_20kDa"/>
</dbReference>
<dbReference type="GO" id="GO:0051538">
    <property type="term" value="F:3 iron, 4 sulfur cluster binding"/>
    <property type="evidence" value="ECO:0007669"/>
    <property type="project" value="UniProtKB-KW"/>
</dbReference>
<protein>
    <recommendedName>
        <fullName evidence="6">hydrogenase (acceptor)</fullName>
        <ecNumber evidence="6">1.12.99.6</ecNumber>
    </recommendedName>
</protein>
<accession>A0A7U8C5S6</accession>
<dbReference type="Gene3D" id="4.10.480.10">
    <property type="entry name" value="Cytochrome-c3 hydrogenase, C-terminal domain"/>
    <property type="match status" value="1"/>
</dbReference>
<comment type="similarity">
    <text evidence="4">Belongs to the [NiFe]/[NiFeSe] hydrogenase small subunit family.</text>
</comment>
<dbReference type="OrthoDB" id="9766729at2"/>
<evidence type="ECO:0000256" key="1">
    <source>
        <dbReference type="ARBA" id="ARBA00001927"/>
    </source>
</evidence>
<evidence type="ECO:0000256" key="7">
    <source>
        <dbReference type="ARBA" id="ARBA00022485"/>
    </source>
</evidence>
<evidence type="ECO:0000256" key="5">
    <source>
        <dbReference type="ARBA" id="ARBA00011771"/>
    </source>
</evidence>
<dbReference type="GO" id="GO:0016020">
    <property type="term" value="C:membrane"/>
    <property type="evidence" value="ECO:0007669"/>
    <property type="project" value="TreeGrafter"/>
</dbReference>
<dbReference type="GO" id="GO:0046872">
    <property type="term" value="F:metal ion binding"/>
    <property type="evidence" value="ECO:0007669"/>
    <property type="project" value="UniProtKB-KW"/>
</dbReference>
<dbReference type="GO" id="GO:0044569">
    <property type="term" value="C:[Ni-Fe] hydrogenase complex"/>
    <property type="evidence" value="ECO:0007669"/>
    <property type="project" value="TreeGrafter"/>
</dbReference>
<evidence type="ECO:0000256" key="2">
    <source>
        <dbReference type="ARBA" id="ARBA00001966"/>
    </source>
</evidence>
<reference evidence="18 19" key="1">
    <citation type="submission" date="2006-02" db="EMBL/GenBank/DDBJ databases">
        <authorList>
            <person name="Pinhassi J."/>
            <person name="Pedros-Alio C."/>
            <person name="Ferriera S."/>
            <person name="Johnson J."/>
            <person name="Kravitz S."/>
            <person name="Halpern A."/>
            <person name="Remington K."/>
            <person name="Beeson K."/>
            <person name="Tran B."/>
            <person name="Rogers Y.-H."/>
            <person name="Friedman R."/>
            <person name="Venter J.C."/>
        </authorList>
    </citation>
    <scope>NUCLEOTIDE SEQUENCE [LARGE SCALE GENOMIC DNA]</scope>
    <source>
        <strain evidence="18 19">MED92</strain>
    </source>
</reference>
<dbReference type="PRINTS" id="PR00614">
    <property type="entry name" value="NIHGNASESMLL"/>
</dbReference>
<keyword evidence="19" id="KW-1185">Reference proteome</keyword>
<evidence type="ECO:0000256" key="14">
    <source>
        <dbReference type="ARBA" id="ARBA00048757"/>
    </source>
</evidence>
<gene>
    <name evidence="18" type="ORF">MED92_09456</name>
</gene>
<keyword evidence="10" id="KW-0560">Oxidoreductase</keyword>
<keyword evidence="18" id="KW-0830">Ubiquinone</keyword>
<dbReference type="GO" id="GO:0009375">
    <property type="term" value="C:ferredoxin hydrogenase complex"/>
    <property type="evidence" value="ECO:0007669"/>
    <property type="project" value="InterPro"/>
</dbReference>
<feature type="binding site" evidence="15">
    <location>
        <position position="16"/>
    </location>
    <ligand>
        <name>[4Fe-4S] cluster</name>
        <dbReference type="ChEBI" id="CHEBI:49883"/>
        <label>1</label>
    </ligand>
</feature>
<dbReference type="AlphaFoldDB" id="A0A7U8C5S6"/>
<keyword evidence="12 15" id="KW-0411">Iron-sulfur</keyword>
<evidence type="ECO:0000259" key="16">
    <source>
        <dbReference type="Pfam" id="PF01058"/>
    </source>
</evidence>
<evidence type="ECO:0000256" key="12">
    <source>
        <dbReference type="ARBA" id="ARBA00023014"/>
    </source>
</evidence>
<evidence type="ECO:0000259" key="17">
    <source>
        <dbReference type="Pfam" id="PF14720"/>
    </source>
</evidence>
<feature type="binding site" evidence="15">
    <location>
        <position position="232"/>
    </location>
    <ligand>
        <name>[4Fe-4S] cluster</name>
        <dbReference type="ChEBI" id="CHEBI:49883"/>
        <label>2</label>
    </ligand>
</feature>
<dbReference type="GO" id="GO:0051539">
    <property type="term" value="F:4 iron, 4 sulfur cluster binding"/>
    <property type="evidence" value="ECO:0007669"/>
    <property type="project" value="UniProtKB-KW"/>
</dbReference>
<evidence type="ECO:0000256" key="9">
    <source>
        <dbReference type="ARBA" id="ARBA00022729"/>
    </source>
</evidence>
<feature type="domain" description="Cytochrome-c3 hydrogenase C-terminal" evidence="17">
    <location>
        <begin position="197"/>
        <end position="274"/>
    </location>
</feature>
<feature type="binding site" evidence="15">
    <location>
        <position position="205"/>
    </location>
    <ligand>
        <name>[4Fe-4S] cluster</name>
        <dbReference type="ChEBI" id="CHEBI:49883"/>
        <label>2</label>
    </ligand>
</feature>
<keyword evidence="8 15" id="KW-0479">Metal-binding</keyword>
<comment type="cofactor">
    <cofactor evidence="1">
        <name>[3Fe-4S] cluster</name>
        <dbReference type="ChEBI" id="CHEBI:21137"/>
    </cofactor>
</comment>
<feature type="binding site" evidence="15">
    <location>
        <position position="259"/>
    </location>
    <ligand>
        <name>[3Fe-4S] cluster</name>
        <dbReference type="ChEBI" id="CHEBI:21137"/>
    </ligand>
</feature>
<dbReference type="InterPro" id="IPR037024">
    <property type="entry name" value="NiFe_Hase_small_N_sf"/>
</dbReference>
<dbReference type="Pfam" id="PF14720">
    <property type="entry name" value="NiFe_hyd_SSU_C"/>
    <property type="match status" value="1"/>
</dbReference>
<feature type="binding site" evidence="15">
    <location>
        <position position="117"/>
    </location>
    <ligand>
        <name>[4Fe-4S] cluster</name>
        <dbReference type="ChEBI" id="CHEBI:49883"/>
        <label>1</label>
    </ligand>
</feature>
<name>A0A7U8C5S6_NEPCE</name>
<evidence type="ECO:0000256" key="3">
    <source>
        <dbReference type="ARBA" id="ARBA00004196"/>
    </source>
</evidence>
<comment type="subcellular location">
    <subcellularLocation>
        <location evidence="3">Cell envelope</location>
    </subcellularLocation>
</comment>
<keyword evidence="11 15" id="KW-0408">Iron</keyword>
<evidence type="ECO:0000256" key="8">
    <source>
        <dbReference type="ARBA" id="ARBA00022723"/>
    </source>
</evidence>
<dbReference type="Gene3D" id="3.40.50.700">
    <property type="entry name" value="NADH:ubiquinone oxidoreductase-like, 20kDa subunit"/>
    <property type="match status" value="1"/>
</dbReference>
<dbReference type="PIRSF" id="PIRSF000310">
    <property type="entry name" value="NiFe_hyd_ssu"/>
    <property type="match status" value="1"/>
</dbReference>
<dbReference type="InterPro" id="IPR027394">
    <property type="entry name" value="Cytochrome-c3_hydrogenase_C"/>
</dbReference>
<feature type="binding site" evidence="15">
    <location>
        <position position="165"/>
    </location>
    <ligand>
        <name>[4Fe-4S] cluster</name>
        <dbReference type="ChEBI" id="CHEBI:49883"/>
        <label>1</label>
    </ligand>
</feature>
<dbReference type="EC" id="1.12.99.6" evidence="6"/>
<dbReference type="SUPFAM" id="SSF56770">
    <property type="entry name" value="HydA/Nqo6-like"/>
    <property type="match status" value="1"/>
</dbReference>
<evidence type="ECO:0000313" key="18">
    <source>
        <dbReference type="EMBL" id="EAR60620.1"/>
    </source>
</evidence>
<dbReference type="InterPro" id="IPR001821">
    <property type="entry name" value="NiFe_hydrogenase_ssu"/>
</dbReference>
<feature type="binding site" evidence="15">
    <location>
        <position position="262"/>
    </location>
    <ligand>
        <name>[3Fe-4S] cluster</name>
        <dbReference type="ChEBI" id="CHEBI:21137"/>
    </ligand>
</feature>
<proteinExistence type="inferred from homology"/>
<evidence type="ECO:0000256" key="11">
    <source>
        <dbReference type="ARBA" id="ARBA00023004"/>
    </source>
</evidence>
<dbReference type="InterPro" id="IPR037148">
    <property type="entry name" value="NiFe-Hase_small_C_sf"/>
</dbReference>
<dbReference type="PANTHER" id="PTHR30013:SF5">
    <property type="entry name" value="HYDROGENASE SMALL SUBUNIT"/>
    <property type="match status" value="1"/>
</dbReference>
<comment type="subunit">
    <text evidence="5">Heterodimer of a large and a small subunit.</text>
</comment>
<dbReference type="GO" id="GO:0030313">
    <property type="term" value="C:cell envelope"/>
    <property type="evidence" value="ECO:0007669"/>
    <property type="project" value="UniProtKB-SubCell"/>
</dbReference>
<organism evidence="18 19">
    <name type="scientific">Neptuniibacter caesariensis</name>
    <dbReference type="NCBI Taxonomy" id="207954"/>
    <lineage>
        <taxon>Bacteria</taxon>
        <taxon>Pseudomonadati</taxon>
        <taxon>Pseudomonadota</taxon>
        <taxon>Gammaproteobacteria</taxon>
        <taxon>Oceanospirillales</taxon>
        <taxon>Oceanospirillaceae</taxon>
        <taxon>Neptuniibacter</taxon>
    </lineage>
</organism>
<evidence type="ECO:0000256" key="10">
    <source>
        <dbReference type="ARBA" id="ARBA00023002"/>
    </source>
</evidence>
<keyword evidence="7 15" id="KW-0004">4Fe-4S</keyword>
<evidence type="ECO:0000256" key="13">
    <source>
        <dbReference type="ARBA" id="ARBA00023291"/>
    </source>
</evidence>
<feature type="binding site" evidence="15">
    <location>
        <position position="225"/>
    </location>
    <ligand>
        <name>[4Fe-4S] cluster</name>
        <dbReference type="ChEBI" id="CHEBI:49883"/>
        <label>2</label>
    </ligand>
</feature>
<evidence type="ECO:0000256" key="6">
    <source>
        <dbReference type="ARBA" id="ARBA00012082"/>
    </source>
</evidence>
<evidence type="ECO:0000256" key="15">
    <source>
        <dbReference type="PIRSR" id="PIRSR000310-1"/>
    </source>
</evidence>
<keyword evidence="9" id="KW-0732">Signal</keyword>
<evidence type="ECO:0000256" key="4">
    <source>
        <dbReference type="ARBA" id="ARBA00006605"/>
    </source>
</evidence>
<evidence type="ECO:0000313" key="19">
    <source>
        <dbReference type="Proteomes" id="UP000002171"/>
    </source>
</evidence>
<dbReference type="RefSeq" id="WP_007019559.1">
    <property type="nucleotide sequence ID" value="NZ_CH724125.1"/>
</dbReference>
<dbReference type="Proteomes" id="UP000002171">
    <property type="component" value="Unassembled WGS sequence"/>
</dbReference>
<feature type="binding site" evidence="15">
    <location>
        <position position="241"/>
    </location>
    <ligand>
        <name>[3Fe-4S] cluster</name>
        <dbReference type="ChEBI" id="CHEBI:21137"/>
    </ligand>
</feature>
<comment type="catalytic activity">
    <reaction evidence="14">
        <text>H2 + A = AH2</text>
        <dbReference type="Rhea" id="RHEA:12116"/>
        <dbReference type="ChEBI" id="CHEBI:13193"/>
        <dbReference type="ChEBI" id="CHEBI:17499"/>
        <dbReference type="ChEBI" id="CHEBI:18276"/>
        <dbReference type="EC" id="1.12.99.6"/>
    </reaction>
</comment>
<dbReference type="GO" id="GO:0009061">
    <property type="term" value="P:anaerobic respiration"/>
    <property type="evidence" value="ECO:0007669"/>
    <property type="project" value="TreeGrafter"/>
</dbReference>
<dbReference type="PANTHER" id="PTHR30013">
    <property type="entry name" value="NIFE / NIFESE HYDROGENASE SMALL SUBUNIT FAMILY MEMBER"/>
    <property type="match status" value="1"/>
</dbReference>
<dbReference type="GO" id="GO:0009055">
    <property type="term" value="F:electron transfer activity"/>
    <property type="evidence" value="ECO:0007669"/>
    <property type="project" value="TreeGrafter"/>
</dbReference>
<feature type="domain" description="NADH:ubiquinone oxidoreductase-like 20kDa subunit" evidence="16">
    <location>
        <begin position="16"/>
        <end position="178"/>
    </location>
</feature>
<feature type="binding site" evidence="15">
    <location>
        <position position="202"/>
    </location>
    <ligand>
        <name>[4Fe-4S] cluster</name>
        <dbReference type="ChEBI" id="CHEBI:49883"/>
        <label>2</label>
    </ligand>
</feature>
<comment type="caution">
    <text evidence="18">The sequence shown here is derived from an EMBL/GenBank/DDBJ whole genome shotgun (WGS) entry which is preliminary data.</text>
</comment>
<sequence>MVNKKITMLWMQAGACSGDTMSLLCADRPSWPEFVEQYGIDVIWQPSLSTRPMSELMEDIDAIINDKLILDILCVEGSLALGPNGTGMFDTLNDQPKAFVIKQLAEKANNVVAVGTCAAFGGVPAAPPNPTESTGMQSFQGESGGLLDNGFKSRSGQPVINISGCPTHPNTIIQTLISLVEGYPLDLNHFNQPGEFYSTMVHQGCTRNEYHEYDIEEEHFGEPGCLFYNLGCQGPYTSATCNTELWNNRSSKTREGVPCLGCVSPDFPRNAPLFKTEKVGNIPVALPLGVSRPRYMAYKDLANDAAPIRIIERKMKP</sequence>
<dbReference type="GO" id="GO:0008901">
    <property type="term" value="F:ferredoxin hydrogenase activity"/>
    <property type="evidence" value="ECO:0007669"/>
    <property type="project" value="InterPro"/>
</dbReference>
<dbReference type="Pfam" id="PF01058">
    <property type="entry name" value="Oxidored_q6"/>
    <property type="match status" value="1"/>
</dbReference>
<comment type="cofactor">
    <cofactor evidence="2">
        <name>[4Fe-4S] cluster</name>
        <dbReference type="ChEBI" id="CHEBI:49883"/>
    </cofactor>
</comment>